<dbReference type="InterPro" id="IPR051346">
    <property type="entry name" value="OTU_Deubiquitinase"/>
</dbReference>
<keyword evidence="3" id="KW-0645">Protease</keyword>
<evidence type="ECO:0000313" key="10">
    <source>
        <dbReference type="Proteomes" id="UP001521785"/>
    </source>
</evidence>
<dbReference type="Proteomes" id="UP001521785">
    <property type="component" value="Unassembled WGS sequence"/>
</dbReference>
<evidence type="ECO:0000259" key="7">
    <source>
        <dbReference type="Pfam" id="PF12340"/>
    </source>
</evidence>
<dbReference type="InterPro" id="IPR022099">
    <property type="entry name" value="DUF3638"/>
</dbReference>
<comment type="catalytic activity">
    <reaction evidence="1">
        <text>Thiol-dependent hydrolysis of ester, thioester, amide, peptide and isopeptide bonds formed by the C-terminal Gly of ubiquitin (a 76-residue protein attached to proteins as an intracellular targeting signal).</text>
        <dbReference type="EC" id="3.4.19.12"/>
    </reaction>
</comment>
<gene>
    <name evidence="9" type="ORF">SLS60_007348</name>
</gene>
<evidence type="ECO:0000256" key="1">
    <source>
        <dbReference type="ARBA" id="ARBA00000707"/>
    </source>
</evidence>
<protein>
    <recommendedName>
        <fullName evidence="2">ubiquitinyl hydrolase 1</fullName>
        <ecNumber evidence="2">3.4.19.12</ecNumber>
    </recommendedName>
</protein>
<dbReference type="InterPro" id="IPR046541">
    <property type="entry name" value="DUF6606"/>
</dbReference>
<comment type="caution">
    <text evidence="9">The sequence shown here is derived from an EMBL/GenBank/DDBJ whole genome shotgun (WGS) entry which is preliminary data.</text>
</comment>
<evidence type="ECO:0000256" key="6">
    <source>
        <dbReference type="ARBA" id="ARBA00022807"/>
    </source>
</evidence>
<keyword evidence="5" id="KW-0378">Hydrolase</keyword>
<dbReference type="Pfam" id="PF20255">
    <property type="entry name" value="DUF6606"/>
    <property type="match status" value="1"/>
</dbReference>
<dbReference type="EC" id="3.4.19.12" evidence="2"/>
<evidence type="ECO:0000256" key="2">
    <source>
        <dbReference type="ARBA" id="ARBA00012759"/>
    </source>
</evidence>
<sequence>MALPQADDAEPANEQAMFASTIAALRELRSEISDAEPVLAQKFDSPIAAVSNLLLSYNEKGYVTEQRLVKSLRKLITTNNPATFPLQVKAQNSAIIMRRVEDNILFEVFELSPQDEQVMKAKGRLIRAFPTHACRIHRDRLLEDGLLEALARHIAKLSCNEVPEFCFGGVKTGTNQGTSDTSTHPGLVTGYLVSVLTALGGPTTTNRIQKNTREEVIHSSTGSPWRRSPLWLLVRVVLQLEFARSIDSQPLATAVYKAAIATVLAKILVQADVKKIDPELLYATSVKIARRLRKLKSMPLDLYPMFANPIRSILIGVHRRLDGVWDDILNRTDSYIDMGILPTLHPQNDTLMQMNQLDRFLERISSRQPQATSSTYIPTSECPEFDDVELLFVFDVAGELRYSQLSIVERWVKENLSSWLETHKYEKKSCLRLSRLITDYHRAADCLYTDADTPSGLSLMYITIAELWIACDTCACAMYPMLADYSPETDFSILRSLSLPFKSQMERLLAIERYARTRGKRANVTMPSVFRQFGDYQSFAVRYFDTSEPLQALRDKIERDATNKQQQKTEELSQMIKDYQQLISRSDKLTCENHETVYKGRGRKRKAVDVSRKCRKCQLRAEAERMCIAVHEWPLHSSESVAKATIFELNIPESYSHWRDATVCLLKDVFLFALDKDTTSSASSHTLERYDGLNPFRKGVENQRIRIYSRKQPSLGTLKYIKDGVMFLTDADVCVDNDLSYRYYDYSDKFAMGKLHLTEKVQQKCTYQAPSRSPQLQRYLNSTVNSDDGTPNSAMASVSGCPHHLSMDEYKSLNLLPLGNKVLYLNILTQLRAPVVDFTKVEAHCLVYQIVHMAGPPTISQNDATYAVPRETHSILREKSFCQALLQELNDTLEKTKGNWETWRALSTCVLLALRMLAFTEDAEILSSCFDFLTTVRQIAIGWICALDQRLRIPSDSAQRAELLCKKTEIALLCISTFDVDIAHIEHVLHYPSAVSVLLQMSIIVRENKDAVSSDHGFLYRATIQSWRNILFRFSPLLSDGLTTGRFEPDLNSAVRAAWTNFEPRGNWEILSEPKHHWAHIKSGHLDVHFNFLTAALLVSGLPLARLPDEYTEHETYLALFNGIPIEVMPTEEEGMAFSAKHTYFGCKLSFGMNNKRDHMLVIAEQGGQKLDLIPQRVFQNILPDAFVDRYFHWYNHNTKNIEFRPLDKPWSPDGGLWRLKKSGLSWILENETSYLVCPGSKTGTTLAAMLAPVEHQPHIHIMVNKQSSLVSIALVRLRLDFYLSPGSSSIHSCQYNGKIIDSSQRIGTLAGLASKLVLREEHKNGNRTILIPEGTIKYSKSFDHILVSVEPDTTTRIHDYHFDEILLRLEDNGTLQSKLLLCYLHALTSHFMVDRATCCTGTEASLKILRSAAVSSFGKLDLENVELLSSIAQLTPVRKYGTSVKSTQQVHWDEQLPSFSQHGSFFIEVDRLFRQTQKHSLLYAKNLRIDIPKLKSVQLDLLIRDSIRSAAFRIDEFGAEQYSRAYDSVYTGRHVTLDPNRSQRSASITTMLLKEEVALVVGMENLQLSLHSRHLKNSKVQGPSPLEPESLGFSTEWFNRPACYLPKLWCSLHASLSASPNRFNKFTVIMFLSILAFAESADMDIIQALAAFYREAGVASIAMPGVSEFDLSKGNHPELGGIENIVRGNRRLYDNCPESRLVRRLGETWDAWNSRKLIQFHRNQTNAINAFASAVHAQWPSEELTKPDIQNANTYINTDPVMAVLQVKFKAWYSNHLFYLYTQNVADALGRMAVSDVPTICKQPNWSPEQYANRESNGSFGVREIFGLPPPLPANTMVREENAIHWPEKPILDVPIEDSTTRRPRRNENSLNRLCNDLERVAASPCEKQYVADLRDSQKSLGFAQRRVRILTEEMEGDLRDTLQTYLRDCQRYVRDIGSVLRSVVASGDETAWAIDHLPRITPGFWLQQLHRDRYDLLSPDWKKAMIIHGLAFTEVHRARRLLSLLDNDPSMLPQELAHEGHQNWNPTDYPETLLLEVEGGFLVREVQEDIAKHMRDPHGGRNAVLQLNCGEGKSSVIVPMVAAALSDKKR</sequence>
<evidence type="ECO:0000256" key="5">
    <source>
        <dbReference type="ARBA" id="ARBA00022801"/>
    </source>
</evidence>
<evidence type="ECO:0000259" key="8">
    <source>
        <dbReference type="Pfam" id="PF20255"/>
    </source>
</evidence>
<evidence type="ECO:0000256" key="3">
    <source>
        <dbReference type="ARBA" id="ARBA00022670"/>
    </source>
</evidence>
<organism evidence="9 10">
    <name type="scientific">Paraconiothyrium brasiliense</name>
    <dbReference type="NCBI Taxonomy" id="300254"/>
    <lineage>
        <taxon>Eukaryota</taxon>
        <taxon>Fungi</taxon>
        <taxon>Dikarya</taxon>
        <taxon>Ascomycota</taxon>
        <taxon>Pezizomycotina</taxon>
        <taxon>Dothideomycetes</taxon>
        <taxon>Pleosporomycetidae</taxon>
        <taxon>Pleosporales</taxon>
        <taxon>Massarineae</taxon>
        <taxon>Didymosphaeriaceae</taxon>
        <taxon>Paraconiothyrium</taxon>
    </lineage>
</organism>
<evidence type="ECO:0000256" key="4">
    <source>
        <dbReference type="ARBA" id="ARBA00022786"/>
    </source>
</evidence>
<feature type="domain" description="DUF3638" evidence="7">
    <location>
        <begin position="2023"/>
        <end position="2091"/>
    </location>
</feature>
<dbReference type="EMBL" id="JAKJXO020000010">
    <property type="protein sequence ID" value="KAL1599545.1"/>
    <property type="molecule type" value="Genomic_DNA"/>
</dbReference>
<keyword evidence="10" id="KW-1185">Reference proteome</keyword>
<feature type="domain" description="DUF6606" evidence="8">
    <location>
        <begin position="2"/>
        <end position="268"/>
    </location>
</feature>
<evidence type="ECO:0000313" key="9">
    <source>
        <dbReference type="EMBL" id="KAL1599545.1"/>
    </source>
</evidence>
<proteinExistence type="predicted"/>
<keyword evidence="4" id="KW-0833">Ubl conjugation pathway</keyword>
<dbReference type="Pfam" id="PF12340">
    <property type="entry name" value="DUF3638"/>
    <property type="match status" value="1"/>
</dbReference>
<reference evidence="9 10" key="1">
    <citation type="submission" date="2024-02" db="EMBL/GenBank/DDBJ databases">
        <title>De novo assembly and annotation of 12 fungi associated with fruit tree decline syndrome in Ontario, Canada.</title>
        <authorList>
            <person name="Sulman M."/>
            <person name="Ellouze W."/>
            <person name="Ilyukhin E."/>
        </authorList>
    </citation>
    <scope>NUCLEOTIDE SEQUENCE [LARGE SCALE GENOMIC DNA]</scope>
    <source>
        <strain evidence="9 10">M42-189</strain>
    </source>
</reference>
<name>A0ABR3R538_9PLEO</name>
<keyword evidence="6" id="KW-0788">Thiol protease</keyword>
<accession>A0ABR3R538</accession>
<dbReference type="PANTHER" id="PTHR13367">
    <property type="entry name" value="UBIQUITIN THIOESTERASE"/>
    <property type="match status" value="1"/>
</dbReference>
<dbReference type="PANTHER" id="PTHR13367:SF34">
    <property type="match status" value="1"/>
</dbReference>